<accession>A0A0M0JVH8</accession>
<dbReference type="AlphaFoldDB" id="A0A0M0JVH8"/>
<evidence type="ECO:0000313" key="1">
    <source>
        <dbReference type="EMBL" id="KOO30529.1"/>
    </source>
</evidence>
<protein>
    <submittedName>
        <fullName evidence="1">Uncharacterized protein</fullName>
    </submittedName>
</protein>
<evidence type="ECO:0000313" key="2">
    <source>
        <dbReference type="Proteomes" id="UP000037460"/>
    </source>
</evidence>
<gene>
    <name evidence="1" type="ORF">Ctob_004990</name>
</gene>
<organism evidence="1 2">
    <name type="scientific">Chrysochromulina tobinii</name>
    <dbReference type="NCBI Taxonomy" id="1460289"/>
    <lineage>
        <taxon>Eukaryota</taxon>
        <taxon>Haptista</taxon>
        <taxon>Haptophyta</taxon>
        <taxon>Prymnesiophyceae</taxon>
        <taxon>Prymnesiales</taxon>
        <taxon>Chrysochromulinaceae</taxon>
        <taxon>Chrysochromulina</taxon>
    </lineage>
</organism>
<dbReference type="EMBL" id="JWZX01002205">
    <property type="protein sequence ID" value="KOO30529.1"/>
    <property type="molecule type" value="Genomic_DNA"/>
</dbReference>
<comment type="caution">
    <text evidence="1">The sequence shown here is derived from an EMBL/GenBank/DDBJ whole genome shotgun (WGS) entry which is preliminary data.</text>
</comment>
<proteinExistence type="predicted"/>
<reference evidence="2" key="1">
    <citation type="journal article" date="2015" name="PLoS Genet.">
        <title>Genome Sequence and Transcriptome Analyses of Chrysochromulina tobin: Metabolic Tools for Enhanced Algal Fitness in the Prominent Order Prymnesiales (Haptophyceae).</title>
        <authorList>
            <person name="Hovde B.T."/>
            <person name="Deodato C.R."/>
            <person name="Hunsperger H.M."/>
            <person name="Ryken S.A."/>
            <person name="Yost W."/>
            <person name="Jha R.K."/>
            <person name="Patterson J."/>
            <person name="Monnat R.J. Jr."/>
            <person name="Barlow S.B."/>
            <person name="Starkenburg S.R."/>
            <person name="Cattolico R.A."/>
        </authorList>
    </citation>
    <scope>NUCLEOTIDE SEQUENCE</scope>
    <source>
        <strain evidence="2">CCMP291</strain>
    </source>
</reference>
<sequence length="159" mass="17144">MLRRMLSFRSPTYDMVDGCVVAPPGAAYEVEIKLREHAPRAGALRVVRCTIDGTEVNEQLVLRSSSTAIVGKFIGWLQDETGMKRIHFTFPTNDRESLIQVGVFEATQIGAAGKKRAAPSPPASATGASFEGPLVDSARYELGAPVAIGTVRFRAALPR</sequence>
<name>A0A0M0JVH8_9EUKA</name>
<keyword evidence="2" id="KW-1185">Reference proteome</keyword>
<dbReference type="Proteomes" id="UP000037460">
    <property type="component" value="Unassembled WGS sequence"/>
</dbReference>